<gene>
    <name evidence="1" type="ORF">CBP36_02710</name>
</gene>
<accession>A0A240UGR6</accession>
<reference evidence="1" key="1">
    <citation type="submission" date="2017-05" db="EMBL/GenBank/DDBJ databases">
        <title>Polyphasic characterization of four soil-derived phenanthrene-degrading Acidovorax strains and proposal of Acidovorax phenanthrenivorans sp. nov.</title>
        <authorList>
            <person name="Singleton D."/>
            <person name="Lee J."/>
            <person name="Dickey A.N."/>
            <person name="Stroud A."/>
            <person name="Scholl E.H."/>
            <person name="Wright F.A."/>
            <person name="Aitken M.D."/>
        </authorList>
    </citation>
    <scope>NUCLEOTIDE SEQUENCE</scope>
    <source>
        <strain evidence="1">P4</strain>
    </source>
</reference>
<dbReference type="KEGG" id="acid:CBP33_02305"/>
<sequence length="219" mass="23552">MQPAVAGQGTRRANFEQANASPDARHVAHWVVDSGDNGGKPFVIIDKRDAKVFVFDAAGQLRGDSPALLGLAIGDHSVPGIGTKKLSAIRPEERTTPAGRFVANLDKNLKGDEILWVDYETAISLHRVVTGSAKERRAQRLASSSPSERRISYGCINIPVPFYVNVVSPVFTGTDGIVYVLPETRSAREVFGSYDLDEAAGQQGVRQAPPLLEGTQTAK</sequence>
<name>A0A240TWF5_9BURK</name>
<dbReference type="RefSeq" id="WP_236748679.1">
    <property type="nucleotide sequence ID" value="NZ_CP021362.1"/>
</dbReference>
<dbReference type="Proteomes" id="UP000194440">
    <property type="component" value="Chromosome"/>
</dbReference>
<organism evidence="1 2">
    <name type="scientific">Acidovorax carolinensis</name>
    <dbReference type="NCBI Taxonomy" id="553814"/>
    <lineage>
        <taxon>Bacteria</taxon>
        <taxon>Pseudomonadati</taxon>
        <taxon>Pseudomonadota</taxon>
        <taxon>Betaproteobacteria</taxon>
        <taxon>Burkholderiales</taxon>
        <taxon>Comamonadaceae</taxon>
        <taxon>Acidovorax</taxon>
    </lineage>
</organism>
<protein>
    <submittedName>
        <fullName evidence="1">Uncharacterized protein</fullName>
    </submittedName>
</protein>
<dbReference type="EMBL" id="CP021366">
    <property type="protein sequence ID" value="ART60691.1"/>
    <property type="molecule type" value="Genomic_DNA"/>
</dbReference>
<proteinExistence type="predicted"/>
<accession>A0A240TWF5</accession>
<dbReference type="KEGG" id="acis:CBP35_16230"/>
<dbReference type="KEGG" id="acip:CBP36_02710"/>
<dbReference type="AlphaFoldDB" id="A0A240TWF5"/>
<evidence type="ECO:0000313" key="1">
    <source>
        <dbReference type="EMBL" id="ART60691.1"/>
    </source>
</evidence>
<evidence type="ECO:0000313" key="2">
    <source>
        <dbReference type="Proteomes" id="UP000194440"/>
    </source>
</evidence>
<keyword evidence="2" id="KW-1185">Reference proteome</keyword>